<feature type="binding site" evidence="5">
    <location>
        <position position="180"/>
    </location>
    <ligand>
        <name>molybdate</name>
        <dbReference type="ChEBI" id="CHEBI:36264"/>
    </ligand>
</feature>
<protein>
    <submittedName>
        <fullName evidence="6">Molybdate transport system substrate-binding protein</fullName>
    </submittedName>
</protein>
<gene>
    <name evidence="6" type="ORF">EDD75_0608</name>
</gene>
<dbReference type="OrthoDB" id="9785015at2"/>
<reference evidence="6 7" key="1">
    <citation type="submission" date="2018-11" db="EMBL/GenBank/DDBJ databases">
        <title>Genomic Encyclopedia of Type Strains, Phase IV (KMG-IV): sequencing the most valuable type-strain genomes for metagenomic binning, comparative biology and taxonomic classification.</title>
        <authorList>
            <person name="Goeker M."/>
        </authorList>
    </citation>
    <scope>NUCLEOTIDE SEQUENCE [LARGE SCALE GENOMIC DNA]</scope>
    <source>
        <strain evidence="6 7">DSM 102936</strain>
    </source>
</reference>
<dbReference type="PANTHER" id="PTHR30632:SF0">
    <property type="entry name" value="SULFATE-BINDING PROTEIN"/>
    <property type="match status" value="1"/>
</dbReference>
<keyword evidence="4" id="KW-0732">Signal</keyword>
<comment type="similarity">
    <text evidence="1">Belongs to the bacterial solute-binding protein ModA family.</text>
</comment>
<proteinExistence type="inferred from homology"/>
<dbReference type="FunFam" id="3.40.190.10:FF:000035">
    <property type="entry name" value="Molybdate ABC transporter substrate-binding protein"/>
    <property type="match status" value="1"/>
</dbReference>
<evidence type="ECO:0000313" key="6">
    <source>
        <dbReference type="EMBL" id="RPF49785.1"/>
    </source>
</evidence>
<feature type="binding site" evidence="5">
    <location>
        <position position="153"/>
    </location>
    <ligand>
        <name>molybdate</name>
        <dbReference type="ChEBI" id="CHEBI:36264"/>
    </ligand>
</feature>
<sequence length="266" mass="28409">MRKRAWLFVSLIGLLAGLLVGCGTSRTAREATPAAEIMVFAGAGLKDTLPEVAELYRRQHPEAKVSFNFAGSGTLQKQIEQGAPADIVIFPGKKQLDALEKEGLIDKATRKKILADKLVLITPKDVKKVKGFTDLASPGVGKVAIGDPATVPAGEWAKETLVNLGLWEKVQPKLVLAKDVQQVKAYVETGSVDVGLVWRSTAVTTAKVRIAAEAPEKAHRPIFFTGAVVGSSKEKETALDFLNYLAGPEAAAVFARHGFTPLVTAQ</sequence>
<evidence type="ECO:0000256" key="4">
    <source>
        <dbReference type="ARBA" id="ARBA00022729"/>
    </source>
</evidence>
<keyword evidence="2 5" id="KW-0500">Molybdenum</keyword>
<feature type="binding site" evidence="5">
    <location>
        <position position="72"/>
    </location>
    <ligand>
        <name>molybdate</name>
        <dbReference type="ChEBI" id="CHEBI:36264"/>
    </ligand>
</feature>
<evidence type="ECO:0000256" key="3">
    <source>
        <dbReference type="ARBA" id="ARBA00022723"/>
    </source>
</evidence>
<dbReference type="PANTHER" id="PTHR30632">
    <property type="entry name" value="MOLYBDATE-BINDING PERIPLASMIC PROTEIN"/>
    <property type="match status" value="1"/>
</dbReference>
<dbReference type="Proteomes" id="UP000282654">
    <property type="component" value="Unassembled WGS sequence"/>
</dbReference>
<evidence type="ECO:0000256" key="2">
    <source>
        <dbReference type="ARBA" id="ARBA00022505"/>
    </source>
</evidence>
<evidence type="ECO:0000256" key="5">
    <source>
        <dbReference type="PIRSR" id="PIRSR004846-1"/>
    </source>
</evidence>
<dbReference type="GO" id="GO:1901359">
    <property type="term" value="F:tungstate binding"/>
    <property type="evidence" value="ECO:0007669"/>
    <property type="project" value="UniProtKB-ARBA"/>
</dbReference>
<dbReference type="GO" id="GO:0046872">
    <property type="term" value="F:metal ion binding"/>
    <property type="evidence" value="ECO:0007669"/>
    <property type="project" value="UniProtKB-KW"/>
</dbReference>
<dbReference type="EMBL" id="RKRE01000001">
    <property type="protein sequence ID" value="RPF49785.1"/>
    <property type="molecule type" value="Genomic_DNA"/>
</dbReference>
<dbReference type="Gene3D" id="3.40.190.10">
    <property type="entry name" value="Periplasmic binding protein-like II"/>
    <property type="match status" value="2"/>
</dbReference>
<dbReference type="RefSeq" id="WP_123927796.1">
    <property type="nucleotide sequence ID" value="NZ_RKRE01000001.1"/>
</dbReference>
<comment type="caution">
    <text evidence="6">The sequence shown here is derived from an EMBL/GenBank/DDBJ whole genome shotgun (WGS) entry which is preliminary data.</text>
</comment>
<dbReference type="PIRSF" id="PIRSF004846">
    <property type="entry name" value="ModA"/>
    <property type="match status" value="1"/>
</dbReference>
<keyword evidence="3 5" id="KW-0479">Metal-binding</keyword>
<dbReference type="GO" id="GO:0030973">
    <property type="term" value="F:molybdate ion binding"/>
    <property type="evidence" value="ECO:0007669"/>
    <property type="project" value="UniProtKB-ARBA"/>
</dbReference>
<dbReference type="Pfam" id="PF13531">
    <property type="entry name" value="SBP_bac_11"/>
    <property type="match status" value="1"/>
</dbReference>
<dbReference type="InterPro" id="IPR050682">
    <property type="entry name" value="ModA/WtpA"/>
</dbReference>
<keyword evidence="7" id="KW-1185">Reference proteome</keyword>
<dbReference type="PROSITE" id="PS51257">
    <property type="entry name" value="PROKAR_LIPOPROTEIN"/>
    <property type="match status" value="1"/>
</dbReference>
<name>A0A3N5BV61_9THEO</name>
<dbReference type="AlphaFoldDB" id="A0A3N5BV61"/>
<dbReference type="NCBIfam" id="TIGR01256">
    <property type="entry name" value="modA"/>
    <property type="match status" value="1"/>
</dbReference>
<organism evidence="6 7">
    <name type="scientific">Thermodesulfitimonas autotrophica</name>
    <dbReference type="NCBI Taxonomy" id="1894989"/>
    <lineage>
        <taxon>Bacteria</taxon>
        <taxon>Bacillati</taxon>
        <taxon>Bacillota</taxon>
        <taxon>Clostridia</taxon>
        <taxon>Thermoanaerobacterales</taxon>
        <taxon>Thermoanaerobacteraceae</taxon>
        <taxon>Thermodesulfitimonas</taxon>
    </lineage>
</organism>
<accession>A0A3N5BV61</accession>
<dbReference type="InterPro" id="IPR005950">
    <property type="entry name" value="ModA"/>
</dbReference>
<dbReference type="GO" id="GO:0015689">
    <property type="term" value="P:molybdate ion transport"/>
    <property type="evidence" value="ECO:0007669"/>
    <property type="project" value="InterPro"/>
</dbReference>
<evidence type="ECO:0000313" key="7">
    <source>
        <dbReference type="Proteomes" id="UP000282654"/>
    </source>
</evidence>
<dbReference type="SUPFAM" id="SSF53850">
    <property type="entry name" value="Periplasmic binding protein-like II"/>
    <property type="match status" value="1"/>
</dbReference>
<evidence type="ECO:0000256" key="1">
    <source>
        <dbReference type="ARBA" id="ARBA00009175"/>
    </source>
</evidence>